<evidence type="ECO:0000313" key="3">
    <source>
        <dbReference type="EMBL" id="CAF4627521.1"/>
    </source>
</evidence>
<accession>A0A821DVX4</accession>
<dbReference type="Pfam" id="PF00226">
    <property type="entry name" value="DnaJ"/>
    <property type="match status" value="1"/>
</dbReference>
<dbReference type="SMART" id="SM00271">
    <property type="entry name" value="DnaJ"/>
    <property type="match status" value="1"/>
</dbReference>
<protein>
    <recommendedName>
        <fullName evidence="2">J domain-containing protein</fullName>
    </recommendedName>
</protein>
<evidence type="ECO:0000259" key="2">
    <source>
        <dbReference type="PROSITE" id="PS50076"/>
    </source>
</evidence>
<dbReference type="GO" id="GO:0051082">
    <property type="term" value="F:unfolded protein binding"/>
    <property type="evidence" value="ECO:0007669"/>
    <property type="project" value="TreeGrafter"/>
</dbReference>
<sequence length="86" mass="9893">MTFISQTTDIQTTDKDYYAILGVSRNATEEEIEAQYKILAAKYRRERSGGPDAESQFVNVTKAYKVLRNARIRSIYDRLGSEGYLF</sequence>
<evidence type="ECO:0000256" key="1">
    <source>
        <dbReference type="ARBA" id="ARBA00023186"/>
    </source>
</evidence>
<organism evidence="3 4">
    <name type="scientific">Rotaria socialis</name>
    <dbReference type="NCBI Taxonomy" id="392032"/>
    <lineage>
        <taxon>Eukaryota</taxon>
        <taxon>Metazoa</taxon>
        <taxon>Spiralia</taxon>
        <taxon>Gnathifera</taxon>
        <taxon>Rotifera</taxon>
        <taxon>Eurotatoria</taxon>
        <taxon>Bdelloidea</taxon>
        <taxon>Philodinida</taxon>
        <taxon>Philodinidae</taxon>
        <taxon>Rotaria</taxon>
    </lineage>
</organism>
<reference evidence="3" key="1">
    <citation type="submission" date="2021-02" db="EMBL/GenBank/DDBJ databases">
        <authorList>
            <person name="Nowell W R."/>
        </authorList>
    </citation>
    <scope>NUCLEOTIDE SEQUENCE</scope>
</reference>
<dbReference type="CDD" id="cd06257">
    <property type="entry name" value="DnaJ"/>
    <property type="match status" value="1"/>
</dbReference>
<dbReference type="Proteomes" id="UP000663873">
    <property type="component" value="Unassembled WGS sequence"/>
</dbReference>
<dbReference type="EMBL" id="CAJOBP010027801">
    <property type="protein sequence ID" value="CAF4627521.1"/>
    <property type="molecule type" value="Genomic_DNA"/>
</dbReference>
<dbReference type="PROSITE" id="PS50076">
    <property type="entry name" value="DNAJ_2"/>
    <property type="match status" value="1"/>
</dbReference>
<comment type="caution">
    <text evidence="3">The sequence shown here is derived from an EMBL/GenBank/DDBJ whole genome shotgun (WGS) entry which is preliminary data.</text>
</comment>
<dbReference type="GO" id="GO:0042026">
    <property type="term" value="P:protein refolding"/>
    <property type="evidence" value="ECO:0007669"/>
    <property type="project" value="TreeGrafter"/>
</dbReference>
<dbReference type="Gene3D" id="1.10.287.110">
    <property type="entry name" value="DnaJ domain"/>
    <property type="match status" value="1"/>
</dbReference>
<evidence type="ECO:0000313" key="4">
    <source>
        <dbReference type="Proteomes" id="UP000663873"/>
    </source>
</evidence>
<feature type="domain" description="J" evidence="2">
    <location>
        <begin position="16"/>
        <end position="80"/>
    </location>
</feature>
<dbReference type="PANTHER" id="PTHR43096">
    <property type="entry name" value="DNAJ HOMOLOG 1, MITOCHONDRIAL-RELATED"/>
    <property type="match status" value="1"/>
</dbReference>
<name>A0A821DVX4_9BILA</name>
<dbReference type="SUPFAM" id="SSF46565">
    <property type="entry name" value="Chaperone J-domain"/>
    <property type="match status" value="1"/>
</dbReference>
<keyword evidence="1" id="KW-0143">Chaperone</keyword>
<dbReference type="PRINTS" id="PR00625">
    <property type="entry name" value="JDOMAIN"/>
</dbReference>
<proteinExistence type="predicted"/>
<dbReference type="InterPro" id="IPR036869">
    <property type="entry name" value="J_dom_sf"/>
</dbReference>
<keyword evidence="4" id="KW-1185">Reference proteome</keyword>
<gene>
    <name evidence="3" type="ORF">UJA718_LOCUS32382</name>
</gene>
<dbReference type="PANTHER" id="PTHR43096:SF52">
    <property type="entry name" value="DNAJ HOMOLOG 1, MITOCHONDRIAL-RELATED"/>
    <property type="match status" value="1"/>
</dbReference>
<dbReference type="GO" id="GO:0005737">
    <property type="term" value="C:cytoplasm"/>
    <property type="evidence" value="ECO:0007669"/>
    <property type="project" value="TreeGrafter"/>
</dbReference>
<dbReference type="InterPro" id="IPR001623">
    <property type="entry name" value="DnaJ_domain"/>
</dbReference>
<dbReference type="AlphaFoldDB" id="A0A821DVX4"/>